<feature type="domain" description="PhoU" evidence="3">
    <location>
        <begin position="122"/>
        <end position="206"/>
    </location>
</feature>
<dbReference type="PANTHER" id="PTHR42930">
    <property type="entry name" value="PHOSPHATE-SPECIFIC TRANSPORT SYSTEM ACCESSORY PROTEIN PHOU"/>
    <property type="match status" value="1"/>
</dbReference>
<gene>
    <name evidence="4" type="ordered locus">SpiGrapes_0081</name>
</gene>
<dbReference type="KEGG" id="sgp:SpiGrapes_0081"/>
<dbReference type="PIRSF" id="PIRSF003107">
    <property type="entry name" value="PhoU"/>
    <property type="match status" value="1"/>
</dbReference>
<dbReference type="GO" id="GO:0005737">
    <property type="term" value="C:cytoplasm"/>
    <property type="evidence" value="ECO:0007669"/>
    <property type="project" value="UniProtKB-SubCell"/>
</dbReference>
<evidence type="ECO:0000259" key="3">
    <source>
        <dbReference type="Pfam" id="PF01895"/>
    </source>
</evidence>
<name>G8QT40_SPHPG</name>
<keyword evidence="2" id="KW-0963">Cytoplasm</keyword>
<evidence type="ECO:0000313" key="4">
    <source>
        <dbReference type="EMBL" id="AEV27945.1"/>
    </source>
</evidence>
<keyword evidence="2" id="KW-0592">Phosphate transport</keyword>
<dbReference type="Pfam" id="PF01895">
    <property type="entry name" value="PhoU"/>
    <property type="match status" value="2"/>
</dbReference>
<dbReference type="RefSeq" id="WP_014268794.1">
    <property type="nucleotide sequence ID" value="NC_016633.1"/>
</dbReference>
<keyword evidence="2" id="KW-0813">Transport</keyword>
<dbReference type="EMBL" id="CP003155">
    <property type="protein sequence ID" value="AEV27945.1"/>
    <property type="molecule type" value="Genomic_DNA"/>
</dbReference>
<organism evidence="4 5">
    <name type="scientific">Sphaerochaeta pleomorpha (strain ATCC BAA-1885 / DSM 22778 / Grapes)</name>
    <dbReference type="NCBI Taxonomy" id="158190"/>
    <lineage>
        <taxon>Bacteria</taxon>
        <taxon>Pseudomonadati</taxon>
        <taxon>Spirochaetota</taxon>
        <taxon>Spirochaetia</taxon>
        <taxon>Spirochaetales</taxon>
        <taxon>Sphaerochaetaceae</taxon>
        <taxon>Sphaerochaeta</taxon>
    </lineage>
</organism>
<accession>G8QT40</accession>
<dbReference type="GO" id="GO:0030643">
    <property type="term" value="P:intracellular phosphate ion homeostasis"/>
    <property type="evidence" value="ECO:0007669"/>
    <property type="project" value="InterPro"/>
</dbReference>
<dbReference type="Gene3D" id="1.20.58.220">
    <property type="entry name" value="Phosphate transport system protein phou homolog 2, domain 2"/>
    <property type="match status" value="1"/>
</dbReference>
<dbReference type="AlphaFoldDB" id="G8QT40"/>
<evidence type="ECO:0000313" key="5">
    <source>
        <dbReference type="Proteomes" id="UP000005632"/>
    </source>
</evidence>
<comment type="similarity">
    <text evidence="1 2">Belongs to the PhoU family.</text>
</comment>
<dbReference type="GO" id="GO:0006817">
    <property type="term" value="P:phosphate ion transport"/>
    <property type="evidence" value="ECO:0007669"/>
    <property type="project" value="UniProtKB-KW"/>
</dbReference>
<comment type="subcellular location">
    <subcellularLocation>
        <location evidence="2">Cytoplasm</location>
    </subcellularLocation>
</comment>
<dbReference type="PANTHER" id="PTHR42930:SF3">
    <property type="entry name" value="PHOSPHATE-SPECIFIC TRANSPORT SYSTEM ACCESSORY PROTEIN PHOU"/>
    <property type="match status" value="1"/>
</dbReference>
<dbReference type="STRING" id="158190.SpiGrapes_0081"/>
<reference evidence="4 5" key="1">
    <citation type="submission" date="2011-11" db="EMBL/GenBank/DDBJ databases">
        <title>Complete sequence of Spirochaeta sp. grapes.</title>
        <authorList>
            <consortium name="US DOE Joint Genome Institute"/>
            <person name="Lucas S."/>
            <person name="Han J."/>
            <person name="Lapidus A."/>
            <person name="Cheng J.-F."/>
            <person name="Goodwin L."/>
            <person name="Pitluck S."/>
            <person name="Peters L."/>
            <person name="Ovchinnikova G."/>
            <person name="Munk A.C."/>
            <person name="Detter J.C."/>
            <person name="Han C."/>
            <person name="Tapia R."/>
            <person name="Land M."/>
            <person name="Hauser L."/>
            <person name="Kyrpides N."/>
            <person name="Ivanova N."/>
            <person name="Pagani I."/>
            <person name="Ritalahtilisa K."/>
            <person name="Loeffler F."/>
            <person name="Woyke T."/>
        </authorList>
    </citation>
    <scope>NUCLEOTIDE SEQUENCE [LARGE SCALE GENOMIC DNA]</scope>
    <source>
        <strain evidence="5">ATCC BAA-1885 / DSM 22778 / Grapes</strain>
    </source>
</reference>
<dbReference type="GO" id="GO:0045936">
    <property type="term" value="P:negative regulation of phosphate metabolic process"/>
    <property type="evidence" value="ECO:0007669"/>
    <property type="project" value="InterPro"/>
</dbReference>
<dbReference type="SUPFAM" id="SSF109755">
    <property type="entry name" value="PhoU-like"/>
    <property type="match status" value="1"/>
</dbReference>
<protein>
    <recommendedName>
        <fullName evidence="2">Phosphate-specific transport system accessory protein PhoU</fullName>
    </recommendedName>
</protein>
<evidence type="ECO:0000256" key="1">
    <source>
        <dbReference type="ARBA" id="ARBA00008107"/>
    </source>
</evidence>
<dbReference type="InterPro" id="IPR028366">
    <property type="entry name" value="PhoU"/>
</dbReference>
<sequence length="218" mass="24798">MKTTQLEEKLQYYHELLVQMLNEVEGALFLAVDATRKRDTTLASQIIAHDQAINTLRDTAEHEGIMLLVTERPYAHFLRQTISDLKIAGEIERMGDYASHLAKVGSALPHSKEVDFIVSQICEMALCGAKMARSVADALDSQTSDLARMVAKMDDTIDSKRDMINNLLFDYQSTTDEERVALYQCFYLTKEMERLGDHATNICEWMVFTIESVRPKLN</sequence>
<dbReference type="Proteomes" id="UP000005632">
    <property type="component" value="Chromosome"/>
</dbReference>
<dbReference type="InterPro" id="IPR038078">
    <property type="entry name" value="PhoU-like_sf"/>
</dbReference>
<feature type="domain" description="PhoU" evidence="3">
    <location>
        <begin position="18"/>
        <end position="103"/>
    </location>
</feature>
<dbReference type="HOGENOM" id="CLU_078518_2_1_12"/>
<dbReference type="NCBIfam" id="TIGR02135">
    <property type="entry name" value="phoU_full"/>
    <property type="match status" value="1"/>
</dbReference>
<comment type="function">
    <text evidence="2">Plays a role in the regulation of phosphate uptake.</text>
</comment>
<comment type="subunit">
    <text evidence="2">Homodimer.</text>
</comment>
<dbReference type="OrthoDB" id="9814256at2"/>
<dbReference type="eggNOG" id="COG0704">
    <property type="taxonomic scope" value="Bacteria"/>
</dbReference>
<evidence type="ECO:0000256" key="2">
    <source>
        <dbReference type="PIRNR" id="PIRNR003107"/>
    </source>
</evidence>
<keyword evidence="5" id="KW-1185">Reference proteome</keyword>
<dbReference type="InterPro" id="IPR026022">
    <property type="entry name" value="PhoU_dom"/>
</dbReference>
<proteinExistence type="inferred from homology"/>